<accession>A0AAE3KUD7</accession>
<comment type="caution">
    <text evidence="1">The sequence shown here is derived from an EMBL/GenBank/DDBJ whole genome shotgun (WGS) entry which is preliminary data.</text>
</comment>
<reference evidence="1 2" key="1">
    <citation type="submission" date="2018-11" db="EMBL/GenBank/DDBJ databases">
        <title>Novel bacteria species description.</title>
        <authorList>
            <person name="Han J.-H."/>
        </authorList>
    </citation>
    <scope>NUCLEOTIDE SEQUENCE [LARGE SCALE GENOMIC DNA]</scope>
    <source>
        <strain evidence="1 2">KCTC23259</strain>
    </source>
</reference>
<gene>
    <name evidence="1" type="ORF">EGI31_18590</name>
</gene>
<organism evidence="1 2">
    <name type="scientific">Lacihabitans soyangensis</name>
    <dbReference type="NCBI Taxonomy" id="869394"/>
    <lineage>
        <taxon>Bacteria</taxon>
        <taxon>Pseudomonadati</taxon>
        <taxon>Bacteroidota</taxon>
        <taxon>Cytophagia</taxon>
        <taxon>Cytophagales</taxon>
        <taxon>Leadbetterellaceae</taxon>
        <taxon>Lacihabitans</taxon>
    </lineage>
</organism>
<name>A0AAE3KUD7_9BACT</name>
<proteinExistence type="predicted"/>
<sequence length="89" mass="10005">MSSGISIKRVLSEITSLGARFSLGYRKIDGTWGEKKNVSLRRNSNPLTARGKMSRSGRLPVLDLNTGKDFEVYIDLLVEFNGIRIDFLK</sequence>
<dbReference type="AlphaFoldDB" id="A0AAE3KUD7"/>
<evidence type="ECO:0000313" key="1">
    <source>
        <dbReference type="EMBL" id="MCP9764948.1"/>
    </source>
</evidence>
<dbReference type="EMBL" id="RJUF01000178">
    <property type="protein sequence ID" value="MCP9764948.1"/>
    <property type="molecule type" value="Genomic_DNA"/>
</dbReference>
<evidence type="ECO:0000313" key="2">
    <source>
        <dbReference type="Proteomes" id="UP001204144"/>
    </source>
</evidence>
<keyword evidence="2" id="KW-1185">Reference proteome</keyword>
<protein>
    <submittedName>
        <fullName evidence="1">Uncharacterized protein</fullName>
    </submittedName>
</protein>
<dbReference type="RefSeq" id="WP_255038635.1">
    <property type="nucleotide sequence ID" value="NZ_RJUF01000178.1"/>
</dbReference>
<dbReference type="Proteomes" id="UP001204144">
    <property type="component" value="Unassembled WGS sequence"/>
</dbReference>